<dbReference type="AlphaFoldDB" id="A0AAJ5C5M0"/>
<accession>A0AAJ5C5M0</accession>
<sequence length="163" mass="18128">MTPTTNSTLSSNNNTANGPGKHKKFFPESQGISHLVALSQSITNAKSDQLDKRIQQRKAQLEAFQSKKVQSIHTKNPNTTTLAKPTTLTSLNRIKPANIKAHIKAELKTNLRQKAKIRKNQRKQSSIAHNKTDINNINTFHIHSSSKQKPQSKPTKSVSFALV</sequence>
<evidence type="ECO:0000313" key="2">
    <source>
        <dbReference type="EMBL" id="SNX84885.1"/>
    </source>
</evidence>
<protein>
    <submittedName>
        <fullName evidence="2">Uncharacterized protein</fullName>
    </submittedName>
</protein>
<dbReference type="EMBL" id="OAPG01000008">
    <property type="protein sequence ID" value="SNX84885.1"/>
    <property type="molecule type" value="Genomic_DNA"/>
</dbReference>
<gene>
    <name evidence="2" type="ORF">MEPE_03594</name>
</gene>
<name>A0AAJ5C5M0_9BASI</name>
<evidence type="ECO:0000313" key="3">
    <source>
        <dbReference type="Proteomes" id="UP001294444"/>
    </source>
</evidence>
<reference evidence="2" key="1">
    <citation type="submission" date="2023-10" db="EMBL/GenBank/DDBJ databases">
        <authorList>
            <person name="Guldener U."/>
        </authorList>
    </citation>
    <scope>NUCLEOTIDE SEQUENCE</scope>
    <source>
        <strain evidence="2">Mp4</strain>
    </source>
</reference>
<feature type="compositionally biased region" description="Low complexity" evidence="1">
    <location>
        <begin position="145"/>
        <end position="163"/>
    </location>
</feature>
<feature type="region of interest" description="Disordered" evidence="1">
    <location>
        <begin position="116"/>
        <end position="135"/>
    </location>
</feature>
<feature type="compositionally biased region" description="Polar residues" evidence="1">
    <location>
        <begin position="123"/>
        <end position="135"/>
    </location>
</feature>
<feature type="region of interest" description="Disordered" evidence="1">
    <location>
        <begin position="1"/>
        <end position="28"/>
    </location>
</feature>
<comment type="caution">
    <text evidence="2">The sequence shown here is derived from an EMBL/GenBank/DDBJ whole genome shotgun (WGS) entry which is preliminary data.</text>
</comment>
<organism evidence="2 3">
    <name type="scientific">Melanopsichium pennsylvanicum</name>
    <dbReference type="NCBI Taxonomy" id="63383"/>
    <lineage>
        <taxon>Eukaryota</taxon>
        <taxon>Fungi</taxon>
        <taxon>Dikarya</taxon>
        <taxon>Basidiomycota</taxon>
        <taxon>Ustilaginomycotina</taxon>
        <taxon>Ustilaginomycetes</taxon>
        <taxon>Ustilaginales</taxon>
        <taxon>Ustilaginaceae</taxon>
        <taxon>Melanopsichium</taxon>
    </lineage>
</organism>
<feature type="compositionally biased region" description="Low complexity" evidence="1">
    <location>
        <begin position="1"/>
        <end position="17"/>
    </location>
</feature>
<dbReference type="Proteomes" id="UP001294444">
    <property type="component" value="Unassembled WGS sequence"/>
</dbReference>
<proteinExistence type="predicted"/>
<keyword evidence="3" id="KW-1185">Reference proteome</keyword>
<evidence type="ECO:0000256" key="1">
    <source>
        <dbReference type="SAM" id="MobiDB-lite"/>
    </source>
</evidence>
<feature type="region of interest" description="Disordered" evidence="1">
    <location>
        <begin position="142"/>
        <end position="163"/>
    </location>
</feature>